<proteinExistence type="predicted"/>
<dbReference type="EMBL" id="JACHGY010000001">
    <property type="protein sequence ID" value="MBB6429127.1"/>
    <property type="molecule type" value="Genomic_DNA"/>
</dbReference>
<protein>
    <submittedName>
        <fullName evidence="1">Uncharacterized protein</fullName>
    </submittedName>
</protein>
<evidence type="ECO:0000313" key="1">
    <source>
        <dbReference type="EMBL" id="MBB6429127.1"/>
    </source>
</evidence>
<comment type="caution">
    <text evidence="1">The sequence shown here is derived from an EMBL/GenBank/DDBJ whole genome shotgun (WGS) entry which is preliminary data.</text>
</comment>
<evidence type="ECO:0000313" key="2">
    <source>
        <dbReference type="Proteomes" id="UP000541810"/>
    </source>
</evidence>
<gene>
    <name evidence="1" type="ORF">HNQ40_000933</name>
</gene>
<organism evidence="1 2">
    <name type="scientific">Algisphaera agarilytica</name>
    <dbReference type="NCBI Taxonomy" id="1385975"/>
    <lineage>
        <taxon>Bacteria</taxon>
        <taxon>Pseudomonadati</taxon>
        <taxon>Planctomycetota</taxon>
        <taxon>Phycisphaerae</taxon>
        <taxon>Phycisphaerales</taxon>
        <taxon>Phycisphaeraceae</taxon>
        <taxon>Algisphaera</taxon>
    </lineage>
</organism>
<name>A0A7X0H4Z4_9BACT</name>
<reference evidence="1 2" key="1">
    <citation type="submission" date="2020-08" db="EMBL/GenBank/DDBJ databases">
        <title>Genomic Encyclopedia of Type Strains, Phase IV (KMG-IV): sequencing the most valuable type-strain genomes for metagenomic binning, comparative biology and taxonomic classification.</title>
        <authorList>
            <person name="Goeker M."/>
        </authorList>
    </citation>
    <scope>NUCLEOTIDE SEQUENCE [LARGE SCALE GENOMIC DNA]</scope>
    <source>
        <strain evidence="1 2">DSM 103725</strain>
    </source>
</reference>
<dbReference type="AlphaFoldDB" id="A0A7X0H4Z4"/>
<sequence>MSTDTQDWFGWNGEKLAEPHAKKSDANRGLHIRSGGLKNHAVFLKQPLEGAFDLSISLEPFDGTATHGVILAENRSGMPDPSNWVAIERLPSDGHVAVRIHGVRDGQPIEIQPPRLALIEDGSSEDTLRDSIARGILFPPDDPPRLRVMRNTLGGVFHFLFSDHRLIDGEMARGWSELPTLSDRDGAAYFFGVYASDLSPNQYAVFSSPTSSPMPATDNHPSDQYFGANRRGYTWAGYHGDAVVVSFDERADWPDAKFVFWSEANYIPWWHINDHVSLTYEFVEIWGGGTVGCNEPMSDHLLRWTRAKIIESNPARVVVQWDYTLITSNYQWWNSHPSIRPTVRETFTFYPDGVGVRKVTYRPPLEDKDTHHKWGHELGEIIVSFGGGKFSHDFLTTPSLSVFDLKDERHDYSWDTSKPTGNTWTHQTEGWPAVIIQSNFKKGLASPFIAFAQDERVHEFTSPTVPIQFGSDWELNAWPGPEEFTDDAGRLDLGGFSHWPVMKQPYDSRSWIGSTVLREPRHLSLISVLSGPGGYEWPVGPKKRTFAMLIGLNNDPQSGEANARKLTRSWIYPGRVSNVTTDFEFASFDYYERAIRFRATGESSRLQFTLTPEADIHHPVIIVEDWKLATQEVKVTINGTSLSKSKYAAAIENGRLILWLDTSIRQATSIQIE</sequence>
<dbReference type="Proteomes" id="UP000541810">
    <property type="component" value="Unassembled WGS sequence"/>
</dbReference>
<dbReference type="RefSeq" id="WP_184676719.1">
    <property type="nucleotide sequence ID" value="NZ_JACHGY010000001.1"/>
</dbReference>
<keyword evidence="2" id="KW-1185">Reference proteome</keyword>
<accession>A0A7X0H4Z4</accession>